<gene>
    <name evidence="14" type="primary">LOC114326086</name>
</gene>
<reference evidence="14" key="1">
    <citation type="submission" date="2025-08" db="UniProtKB">
        <authorList>
            <consortium name="RefSeq"/>
        </authorList>
    </citation>
    <scope>IDENTIFICATION</scope>
    <source>
        <tissue evidence="14">Whole insect</tissue>
    </source>
</reference>
<dbReference type="PRINTS" id="PR01078">
    <property type="entry name" value="AMINACHANNEL"/>
</dbReference>
<evidence type="ECO:0000256" key="11">
    <source>
        <dbReference type="ARBA" id="ARBA00023303"/>
    </source>
</evidence>
<keyword evidence="4 12" id="KW-0894">Sodium channel</keyword>
<evidence type="ECO:0000256" key="13">
    <source>
        <dbReference type="SAM" id="Phobius"/>
    </source>
</evidence>
<proteinExistence type="inferred from homology"/>
<evidence type="ECO:0000256" key="6">
    <source>
        <dbReference type="ARBA" id="ARBA00022989"/>
    </source>
</evidence>
<comment type="similarity">
    <text evidence="2 12">Belongs to the amiloride-sensitive sodium channel (TC 1.A.6) family.</text>
</comment>
<dbReference type="Gene3D" id="2.60.470.10">
    <property type="entry name" value="Acid-sensing ion channels like domains"/>
    <property type="match status" value="1"/>
</dbReference>
<dbReference type="RefSeq" id="XP_028130109.1">
    <property type="nucleotide sequence ID" value="XM_028274308.1"/>
</dbReference>
<evidence type="ECO:0000256" key="10">
    <source>
        <dbReference type="ARBA" id="ARBA00023201"/>
    </source>
</evidence>
<dbReference type="GO" id="GO:0015280">
    <property type="term" value="F:ligand-gated sodium channel activity"/>
    <property type="evidence" value="ECO:0007669"/>
    <property type="project" value="TreeGrafter"/>
</dbReference>
<accession>A0A6P7F363</accession>
<keyword evidence="7" id="KW-0915">Sodium</keyword>
<evidence type="ECO:0000256" key="5">
    <source>
        <dbReference type="ARBA" id="ARBA00022692"/>
    </source>
</evidence>
<dbReference type="InterPro" id="IPR001873">
    <property type="entry name" value="ENaC"/>
</dbReference>
<evidence type="ECO:0000256" key="3">
    <source>
        <dbReference type="ARBA" id="ARBA00022448"/>
    </source>
</evidence>
<evidence type="ECO:0000256" key="1">
    <source>
        <dbReference type="ARBA" id="ARBA00004141"/>
    </source>
</evidence>
<evidence type="ECO:0000256" key="12">
    <source>
        <dbReference type="RuleBase" id="RU000679"/>
    </source>
</evidence>
<dbReference type="FunCoup" id="A0A6P7F363">
    <property type="interactions" value="13"/>
</dbReference>
<keyword evidence="5 12" id="KW-0812">Transmembrane</keyword>
<protein>
    <submittedName>
        <fullName evidence="14">Sodium channel protein Nach-like isoform X1</fullName>
    </submittedName>
</protein>
<keyword evidence="11 12" id="KW-0407">Ion channel</keyword>
<dbReference type="Gene3D" id="1.10.287.770">
    <property type="entry name" value="YojJ-like"/>
    <property type="match status" value="1"/>
</dbReference>
<sequence length="498" mass="58905">MAYRRNKSNSKKWKESFKTQGKLFFENSTLHGVKYVAESGRSFMERFMWFTWITIGIVTTTVIIVNLWEKFQTNPTITGLDTDFHNWDVAFPAITICQHIPTSEEKIREFIEVHQHKNKTDIADLDFYTKVAQLSINTWSQFTQSYSQQSFVDMETDMKELVYNISNKCDDVFQTCYWKSTAYNCCDIFDFVFTEHGFCYTFNSKHYDKHFQKSADYEFKKKYIQETDLKWSLTFQVKSTTSHFSIFIINSNEITGIDFKPQHIWDFRIDTILFSVKQTYTTEDTSQLNIKQRHCAFENEVKIQIDDTYSYTGCTTECRMNNAMKLCSCIPFFYTIVNKNYRHCRFDEISCISEHLEEIKSVDKCNCHLGCLHTVYEIEKLDTLMPDEEGEGNSKLENKFVSWPMVRYKREVLFGWVDLLVSFGGIAGLFLGFSLLSAVEILYYFSIRVYCTTRQKRKTASEDKFKKYNEKFLVPVPVYYNQRRLSDLVLSRMTNDNK</sequence>
<evidence type="ECO:0000256" key="8">
    <source>
        <dbReference type="ARBA" id="ARBA00023065"/>
    </source>
</evidence>
<keyword evidence="3 12" id="KW-0813">Transport</keyword>
<comment type="subcellular location">
    <subcellularLocation>
        <location evidence="1">Membrane</location>
        <topology evidence="1">Multi-pass membrane protein</topology>
    </subcellularLocation>
</comment>
<dbReference type="OrthoDB" id="6238402at2759"/>
<feature type="transmembrane region" description="Helical" evidence="13">
    <location>
        <begin position="413"/>
        <end position="446"/>
    </location>
</feature>
<keyword evidence="8 12" id="KW-0406">Ion transport</keyword>
<evidence type="ECO:0000256" key="4">
    <source>
        <dbReference type="ARBA" id="ARBA00022461"/>
    </source>
</evidence>
<keyword evidence="10 12" id="KW-0739">Sodium transport</keyword>
<dbReference type="InParanoid" id="A0A6P7F363"/>
<evidence type="ECO:0000256" key="2">
    <source>
        <dbReference type="ARBA" id="ARBA00007193"/>
    </source>
</evidence>
<keyword evidence="6 13" id="KW-1133">Transmembrane helix</keyword>
<dbReference type="PANTHER" id="PTHR11690:SF247">
    <property type="entry name" value="PICKPOCKET 23, ISOFORM C"/>
    <property type="match status" value="1"/>
</dbReference>
<dbReference type="GO" id="GO:0005886">
    <property type="term" value="C:plasma membrane"/>
    <property type="evidence" value="ECO:0007669"/>
    <property type="project" value="TreeGrafter"/>
</dbReference>
<dbReference type="PANTHER" id="PTHR11690">
    <property type="entry name" value="AMILORIDE-SENSITIVE SODIUM CHANNEL-RELATED"/>
    <property type="match status" value="1"/>
</dbReference>
<evidence type="ECO:0000256" key="9">
    <source>
        <dbReference type="ARBA" id="ARBA00023136"/>
    </source>
</evidence>
<keyword evidence="9 13" id="KW-0472">Membrane</keyword>
<dbReference type="Pfam" id="PF00858">
    <property type="entry name" value="ASC"/>
    <property type="match status" value="1"/>
</dbReference>
<organism evidence="14">
    <name type="scientific">Diabrotica virgifera virgifera</name>
    <name type="common">western corn rootworm</name>
    <dbReference type="NCBI Taxonomy" id="50390"/>
    <lineage>
        <taxon>Eukaryota</taxon>
        <taxon>Metazoa</taxon>
        <taxon>Ecdysozoa</taxon>
        <taxon>Arthropoda</taxon>
        <taxon>Hexapoda</taxon>
        <taxon>Insecta</taxon>
        <taxon>Pterygota</taxon>
        <taxon>Neoptera</taxon>
        <taxon>Endopterygota</taxon>
        <taxon>Coleoptera</taxon>
        <taxon>Polyphaga</taxon>
        <taxon>Cucujiformia</taxon>
        <taxon>Chrysomeloidea</taxon>
        <taxon>Chrysomelidae</taxon>
        <taxon>Galerucinae</taxon>
        <taxon>Diabroticina</taxon>
        <taxon>Diabroticites</taxon>
        <taxon>Diabrotica</taxon>
    </lineage>
</organism>
<evidence type="ECO:0000313" key="14">
    <source>
        <dbReference type="RefSeq" id="XP_028130109.1"/>
    </source>
</evidence>
<name>A0A6P7F363_DIAVI</name>
<dbReference type="AlphaFoldDB" id="A0A6P7F363"/>
<dbReference type="KEGG" id="dvv:114326086"/>
<evidence type="ECO:0000256" key="7">
    <source>
        <dbReference type="ARBA" id="ARBA00023053"/>
    </source>
</evidence>
<feature type="transmembrane region" description="Helical" evidence="13">
    <location>
        <begin position="47"/>
        <end position="68"/>
    </location>
</feature>